<protein>
    <submittedName>
        <fullName evidence="1">1217_t:CDS:1</fullName>
    </submittedName>
</protein>
<sequence length="199" mass="23427">MGTCVHVSEDRNRILTFYSSELIFAEAAASLMSHKIVFKILLNFILGALRFGYVKPAWLSWRAGRSVTFNDGLNENLFYDAVTSKFSEEYVFENNETTCNKAKPYLSLYSNWELRHRNYAYLTLTTHQAQTHDRIRQEDFWNPRDNIVCAFGLYKTVYNCLDKWNQDDIDILKLIRDAWPDPMELASGEKKLFNYLYNK</sequence>
<keyword evidence="2" id="KW-1185">Reference proteome</keyword>
<reference evidence="1" key="1">
    <citation type="submission" date="2021-06" db="EMBL/GenBank/DDBJ databases">
        <authorList>
            <person name="Kallberg Y."/>
            <person name="Tangrot J."/>
            <person name="Rosling A."/>
        </authorList>
    </citation>
    <scope>NUCLEOTIDE SEQUENCE</scope>
    <source>
        <strain evidence="1">MT106</strain>
    </source>
</reference>
<evidence type="ECO:0000313" key="1">
    <source>
        <dbReference type="EMBL" id="CAG8545612.1"/>
    </source>
</evidence>
<evidence type="ECO:0000313" key="2">
    <source>
        <dbReference type="Proteomes" id="UP000789831"/>
    </source>
</evidence>
<accession>A0A9N9AWW7</accession>
<dbReference type="AlphaFoldDB" id="A0A9N9AWW7"/>
<proteinExistence type="predicted"/>
<gene>
    <name evidence="1" type="ORF">AGERDE_LOCUS6405</name>
</gene>
<dbReference type="EMBL" id="CAJVPL010000993">
    <property type="protein sequence ID" value="CAG8545612.1"/>
    <property type="molecule type" value="Genomic_DNA"/>
</dbReference>
<dbReference type="Proteomes" id="UP000789831">
    <property type="component" value="Unassembled WGS sequence"/>
</dbReference>
<organism evidence="1 2">
    <name type="scientific">Ambispora gerdemannii</name>
    <dbReference type="NCBI Taxonomy" id="144530"/>
    <lineage>
        <taxon>Eukaryota</taxon>
        <taxon>Fungi</taxon>
        <taxon>Fungi incertae sedis</taxon>
        <taxon>Mucoromycota</taxon>
        <taxon>Glomeromycotina</taxon>
        <taxon>Glomeromycetes</taxon>
        <taxon>Archaeosporales</taxon>
        <taxon>Ambisporaceae</taxon>
        <taxon>Ambispora</taxon>
    </lineage>
</organism>
<name>A0A9N9AWW7_9GLOM</name>
<comment type="caution">
    <text evidence="1">The sequence shown here is derived from an EMBL/GenBank/DDBJ whole genome shotgun (WGS) entry which is preliminary data.</text>
</comment>